<keyword evidence="6" id="KW-0067">ATP-binding</keyword>
<evidence type="ECO:0000256" key="2">
    <source>
        <dbReference type="ARBA" id="ARBA00005814"/>
    </source>
</evidence>
<evidence type="ECO:0000256" key="4">
    <source>
        <dbReference type="ARBA" id="ARBA00022692"/>
    </source>
</evidence>
<dbReference type="CDD" id="cd03213">
    <property type="entry name" value="ABCG_EPDR"/>
    <property type="match status" value="1"/>
</dbReference>
<dbReference type="InterPro" id="IPR027417">
    <property type="entry name" value="P-loop_NTPase"/>
</dbReference>
<keyword evidence="8" id="KW-0472">Membrane</keyword>
<accession>A0AAD5R384</accession>
<dbReference type="PROSITE" id="PS50893">
    <property type="entry name" value="ABC_TRANSPORTER_2"/>
    <property type="match status" value="1"/>
</dbReference>
<evidence type="ECO:0000313" key="10">
    <source>
        <dbReference type="EMBL" id="KAJ1368664.1"/>
    </source>
</evidence>
<evidence type="ECO:0000256" key="1">
    <source>
        <dbReference type="ARBA" id="ARBA00004141"/>
    </source>
</evidence>
<organism evidence="10 11">
    <name type="scientific">Parelaphostrongylus tenuis</name>
    <name type="common">Meningeal worm</name>
    <dbReference type="NCBI Taxonomy" id="148309"/>
    <lineage>
        <taxon>Eukaryota</taxon>
        <taxon>Metazoa</taxon>
        <taxon>Ecdysozoa</taxon>
        <taxon>Nematoda</taxon>
        <taxon>Chromadorea</taxon>
        <taxon>Rhabditida</taxon>
        <taxon>Rhabditina</taxon>
        <taxon>Rhabditomorpha</taxon>
        <taxon>Strongyloidea</taxon>
        <taxon>Metastrongylidae</taxon>
        <taxon>Parelaphostrongylus</taxon>
    </lineage>
</organism>
<keyword evidence="4" id="KW-0812">Transmembrane</keyword>
<dbReference type="InterPro" id="IPR003439">
    <property type="entry name" value="ABC_transporter-like_ATP-bd"/>
</dbReference>
<evidence type="ECO:0000256" key="7">
    <source>
        <dbReference type="ARBA" id="ARBA00022989"/>
    </source>
</evidence>
<dbReference type="EMBL" id="JAHQIW010006266">
    <property type="protein sequence ID" value="KAJ1368664.1"/>
    <property type="molecule type" value="Genomic_DNA"/>
</dbReference>
<comment type="similarity">
    <text evidence="2">Belongs to the ABC transporter superfamily. ABCG family. Eye pigment precursor importer (TC 3.A.1.204) subfamily.</text>
</comment>
<protein>
    <recommendedName>
        <fullName evidence="9">ABC transporter domain-containing protein</fullName>
    </recommendedName>
</protein>
<proteinExistence type="inferred from homology"/>
<sequence length="313" mass="34191">MTMQSDEMTSLLSSRTQSTTTICYGGIPTIKEAQLDAVQPVTLAWKSIRISVRQTGRVLLDNVSGFARPGQLMALMGASGSGKTTLLNTILARNLKGLEVEGRVEVNGNEVGRQISAISGYAQQEELFIGTLTVREYLSIQARLRTKLPQKRRELRVDAILSKLGLTKCQNTRIGVVGVRKGISGGEARRLAFACEMLSNPALLFCDEPTTGLDSFMAESVVTVLSNLAKVGRTIVTTVHQPASQLFLMFDSVMFLAGGRIAFFGTPRECIKFFEECGQSMSSQLQSCRSIHSHTSHCTERRGSVSPSYHSYL</sequence>
<evidence type="ECO:0000256" key="3">
    <source>
        <dbReference type="ARBA" id="ARBA00022448"/>
    </source>
</evidence>
<dbReference type="AlphaFoldDB" id="A0AAD5R384"/>
<comment type="subcellular location">
    <subcellularLocation>
        <location evidence="1">Membrane</location>
        <topology evidence="1">Multi-pass membrane protein</topology>
    </subcellularLocation>
</comment>
<name>A0AAD5R384_PARTN</name>
<dbReference type="Proteomes" id="UP001196413">
    <property type="component" value="Unassembled WGS sequence"/>
</dbReference>
<keyword evidence="11" id="KW-1185">Reference proteome</keyword>
<dbReference type="Pfam" id="PF00005">
    <property type="entry name" value="ABC_tran"/>
    <property type="match status" value="1"/>
</dbReference>
<dbReference type="GO" id="GO:0016887">
    <property type="term" value="F:ATP hydrolysis activity"/>
    <property type="evidence" value="ECO:0007669"/>
    <property type="project" value="InterPro"/>
</dbReference>
<evidence type="ECO:0000256" key="8">
    <source>
        <dbReference type="ARBA" id="ARBA00023136"/>
    </source>
</evidence>
<dbReference type="Gene3D" id="3.40.50.300">
    <property type="entry name" value="P-loop containing nucleotide triphosphate hydrolases"/>
    <property type="match status" value="1"/>
</dbReference>
<reference evidence="10" key="1">
    <citation type="submission" date="2021-06" db="EMBL/GenBank/DDBJ databases">
        <title>Parelaphostrongylus tenuis whole genome reference sequence.</title>
        <authorList>
            <person name="Garwood T.J."/>
            <person name="Larsen P.A."/>
            <person name="Fountain-Jones N.M."/>
            <person name="Garbe J.R."/>
            <person name="Macchietto M.G."/>
            <person name="Kania S.A."/>
            <person name="Gerhold R.W."/>
            <person name="Richards J.E."/>
            <person name="Wolf T.M."/>
        </authorList>
    </citation>
    <scope>NUCLEOTIDE SEQUENCE</scope>
    <source>
        <strain evidence="10">MNPRO001-30</strain>
        <tissue evidence="10">Meninges</tissue>
    </source>
</reference>
<dbReference type="GO" id="GO:0005524">
    <property type="term" value="F:ATP binding"/>
    <property type="evidence" value="ECO:0007669"/>
    <property type="project" value="UniProtKB-KW"/>
</dbReference>
<feature type="domain" description="ABC transporter" evidence="9">
    <location>
        <begin position="43"/>
        <end position="283"/>
    </location>
</feature>
<dbReference type="InterPro" id="IPR050352">
    <property type="entry name" value="ABCG_transporters"/>
</dbReference>
<dbReference type="FunFam" id="3.40.50.300:FF:001480">
    <property type="entry name" value="ABC transporter"/>
    <property type="match status" value="1"/>
</dbReference>
<keyword evidence="3" id="KW-0813">Transport</keyword>
<dbReference type="GO" id="GO:0042626">
    <property type="term" value="F:ATPase-coupled transmembrane transporter activity"/>
    <property type="evidence" value="ECO:0007669"/>
    <property type="project" value="TreeGrafter"/>
</dbReference>
<dbReference type="PROSITE" id="PS00211">
    <property type="entry name" value="ABC_TRANSPORTER_1"/>
    <property type="match status" value="1"/>
</dbReference>
<keyword evidence="5" id="KW-0547">Nucleotide-binding</keyword>
<dbReference type="InterPro" id="IPR017871">
    <property type="entry name" value="ABC_transporter-like_CS"/>
</dbReference>
<dbReference type="GO" id="GO:0005886">
    <property type="term" value="C:plasma membrane"/>
    <property type="evidence" value="ECO:0007669"/>
    <property type="project" value="TreeGrafter"/>
</dbReference>
<dbReference type="PANTHER" id="PTHR48041:SF84">
    <property type="entry name" value="ABC TRANSPORTER DOMAIN-CONTAINING PROTEIN"/>
    <property type="match status" value="1"/>
</dbReference>
<comment type="caution">
    <text evidence="10">The sequence shown here is derived from an EMBL/GenBank/DDBJ whole genome shotgun (WGS) entry which is preliminary data.</text>
</comment>
<dbReference type="PANTHER" id="PTHR48041">
    <property type="entry name" value="ABC TRANSPORTER G FAMILY MEMBER 28"/>
    <property type="match status" value="1"/>
</dbReference>
<gene>
    <name evidence="10" type="ORF">KIN20_029901</name>
</gene>
<evidence type="ECO:0000259" key="9">
    <source>
        <dbReference type="PROSITE" id="PS50893"/>
    </source>
</evidence>
<keyword evidence="7" id="KW-1133">Transmembrane helix</keyword>
<dbReference type="InterPro" id="IPR003593">
    <property type="entry name" value="AAA+_ATPase"/>
</dbReference>
<dbReference type="SMART" id="SM00382">
    <property type="entry name" value="AAA"/>
    <property type="match status" value="1"/>
</dbReference>
<evidence type="ECO:0000313" key="11">
    <source>
        <dbReference type="Proteomes" id="UP001196413"/>
    </source>
</evidence>
<evidence type="ECO:0000256" key="5">
    <source>
        <dbReference type="ARBA" id="ARBA00022741"/>
    </source>
</evidence>
<evidence type="ECO:0000256" key="6">
    <source>
        <dbReference type="ARBA" id="ARBA00022840"/>
    </source>
</evidence>
<dbReference type="SUPFAM" id="SSF52540">
    <property type="entry name" value="P-loop containing nucleoside triphosphate hydrolases"/>
    <property type="match status" value="1"/>
</dbReference>